<evidence type="ECO:0000313" key="2">
    <source>
        <dbReference type="EMBL" id="GMI45140.1"/>
    </source>
</evidence>
<evidence type="ECO:0000313" key="3">
    <source>
        <dbReference type="Proteomes" id="UP001165065"/>
    </source>
</evidence>
<proteinExistence type="predicted"/>
<dbReference type="SUPFAM" id="SSF47095">
    <property type="entry name" value="HMG-box"/>
    <property type="match status" value="1"/>
</dbReference>
<comment type="caution">
    <text evidence="2">The sequence shown here is derived from an EMBL/GenBank/DDBJ whole genome shotgun (WGS) entry which is preliminary data.</text>
</comment>
<feature type="region of interest" description="Disordered" evidence="1">
    <location>
        <begin position="244"/>
        <end position="281"/>
    </location>
</feature>
<dbReference type="InterPro" id="IPR036910">
    <property type="entry name" value="HMG_box_dom_sf"/>
</dbReference>
<sequence>MVIRLTTSTKKPERLEPVYHISIPSPLYTPIFTTRKYDFAEPSSTTPIEISILTSSHVYDVNLHPVYNQSLGRIKYYHEVNRPPTPLPPNVRVTPPSPPYTRSSPHLPPLPTAICHSPLKPYHRFVSYRNGEYDVLVVDVRPSPPRPRGKHKVVGIRDLGYEVTGIHTGPDPSVARLSTLGTPLVRPSNPTSTLFERSPFQTSAVGPVVEVDVREPYWVKVGEREPGWGGKGGADDWRNEARENEARRFKGGTGGGRRGAEGEEIGESGEEGDGDEGDGKHSGFSYFMGHHVKKDWKWMDSPQLLTEIWESLTTEEKEEWEAKAAADNKAKEADNKAKEEAKARARESGERKKRRASKPKRGEKAISPKPQNGGYFGLTNIAGLPPDLPHVLIELPPPPLDRVQSQPFSFYVHTFPSPPPPQEGVEGLLDLFERATNIAPPMEEKDDLARGREYPFPYTSGSARGGEEVMWGRLGVKGVYRSGGLGELPLAELDGLRELIPSAVLKEEDSDQEEGDDDDEEEGGSKSTPKYCDTPYFLVFHLTASCCIAAHVILVAGEGIRTPQNQPFLPLGSNPLPASARHHRKIPEHRIAKLNGAGTHGLGALTMYLSNDSMLFPSSRPDLKDRHGCPMVPICKGFGGGKIEDFESVIASVKADYEKGTSGGQRKEKYRVEVIKNKPTSSKLVVKCDGRREEDALDVVSKRSGSFHFRKGFIADRIKNRVVLKKEENENSDNDLEESLDGSDNAGFETMLSGGGMKKAKVKRGFERTQMGMEVGNNVGSLWDIDGDI</sequence>
<feature type="compositionally biased region" description="Acidic residues" evidence="1">
    <location>
        <begin position="262"/>
        <end position="276"/>
    </location>
</feature>
<dbReference type="AlphaFoldDB" id="A0A9W7GHE7"/>
<dbReference type="Proteomes" id="UP001165065">
    <property type="component" value="Unassembled WGS sequence"/>
</dbReference>
<feature type="compositionally biased region" description="Acidic residues" evidence="1">
    <location>
        <begin position="508"/>
        <end position="522"/>
    </location>
</feature>
<feature type="compositionally biased region" description="Basic and acidic residues" evidence="1">
    <location>
        <begin position="320"/>
        <end position="350"/>
    </location>
</feature>
<feature type="compositionally biased region" description="Acidic residues" evidence="1">
    <location>
        <begin position="730"/>
        <end position="741"/>
    </location>
</feature>
<keyword evidence="3" id="KW-1185">Reference proteome</keyword>
<feature type="region of interest" description="Disordered" evidence="1">
    <location>
        <begin position="502"/>
        <end position="528"/>
    </location>
</feature>
<evidence type="ECO:0000256" key="1">
    <source>
        <dbReference type="SAM" id="MobiDB-lite"/>
    </source>
</evidence>
<gene>
    <name evidence="2" type="ORF">TrCOL_g592</name>
</gene>
<feature type="region of interest" description="Disordered" evidence="1">
    <location>
        <begin position="319"/>
        <end position="374"/>
    </location>
</feature>
<accession>A0A9W7GHE7</accession>
<feature type="region of interest" description="Disordered" evidence="1">
    <location>
        <begin position="728"/>
        <end position="753"/>
    </location>
</feature>
<dbReference type="OrthoDB" id="10509454at2759"/>
<organism evidence="2 3">
    <name type="scientific">Triparma columacea</name>
    <dbReference type="NCBI Taxonomy" id="722753"/>
    <lineage>
        <taxon>Eukaryota</taxon>
        <taxon>Sar</taxon>
        <taxon>Stramenopiles</taxon>
        <taxon>Ochrophyta</taxon>
        <taxon>Bolidophyceae</taxon>
        <taxon>Parmales</taxon>
        <taxon>Triparmaceae</taxon>
        <taxon>Triparma</taxon>
    </lineage>
</organism>
<dbReference type="EMBL" id="BRYA01001535">
    <property type="protein sequence ID" value="GMI45140.1"/>
    <property type="molecule type" value="Genomic_DNA"/>
</dbReference>
<protein>
    <submittedName>
        <fullName evidence="2">Uncharacterized protein</fullName>
    </submittedName>
</protein>
<name>A0A9W7GHE7_9STRA</name>
<reference evidence="3" key="1">
    <citation type="journal article" date="2023" name="Commun. Biol.">
        <title>Genome analysis of Parmales, the sister group of diatoms, reveals the evolutionary specialization of diatoms from phago-mixotrophs to photoautotrophs.</title>
        <authorList>
            <person name="Ban H."/>
            <person name="Sato S."/>
            <person name="Yoshikawa S."/>
            <person name="Yamada K."/>
            <person name="Nakamura Y."/>
            <person name="Ichinomiya M."/>
            <person name="Sato N."/>
            <person name="Blanc-Mathieu R."/>
            <person name="Endo H."/>
            <person name="Kuwata A."/>
            <person name="Ogata H."/>
        </authorList>
    </citation>
    <scope>NUCLEOTIDE SEQUENCE [LARGE SCALE GENOMIC DNA]</scope>
</reference>